<feature type="transmembrane region" description="Helical" evidence="13">
    <location>
        <begin position="409"/>
        <end position="442"/>
    </location>
</feature>
<dbReference type="GO" id="GO:0000155">
    <property type="term" value="F:phosphorelay sensor kinase activity"/>
    <property type="evidence" value="ECO:0007669"/>
    <property type="project" value="InterPro"/>
</dbReference>
<dbReference type="Pfam" id="PF13493">
    <property type="entry name" value="DUF4118"/>
    <property type="match status" value="1"/>
</dbReference>
<evidence type="ECO:0000259" key="14">
    <source>
        <dbReference type="PROSITE" id="PS50109"/>
    </source>
</evidence>
<evidence type="ECO:0000256" key="10">
    <source>
        <dbReference type="ARBA" id="ARBA00022989"/>
    </source>
</evidence>
<dbReference type="PROSITE" id="PS50109">
    <property type="entry name" value="HIS_KIN"/>
    <property type="match status" value="1"/>
</dbReference>
<dbReference type="OrthoDB" id="9806130at2"/>
<evidence type="ECO:0000313" key="16">
    <source>
        <dbReference type="Proteomes" id="UP000636949"/>
    </source>
</evidence>
<keyword evidence="16" id="KW-1185">Reference proteome</keyword>
<evidence type="ECO:0000256" key="1">
    <source>
        <dbReference type="ARBA" id="ARBA00000085"/>
    </source>
</evidence>
<dbReference type="Gene3D" id="3.30.565.10">
    <property type="entry name" value="Histidine kinase-like ATPase, C-terminal domain"/>
    <property type="match status" value="1"/>
</dbReference>
<dbReference type="InterPro" id="IPR036890">
    <property type="entry name" value="HATPase_C_sf"/>
</dbReference>
<dbReference type="Pfam" id="PF02702">
    <property type="entry name" value="KdpD"/>
    <property type="match status" value="1"/>
</dbReference>
<dbReference type="InterPro" id="IPR004358">
    <property type="entry name" value="Sig_transdc_His_kin-like_C"/>
</dbReference>
<dbReference type="SMART" id="SM00388">
    <property type="entry name" value="HisKA"/>
    <property type="match status" value="1"/>
</dbReference>
<organism evidence="15 16">
    <name type="scientific">Cysteiniphilum litorale</name>
    <dbReference type="NCBI Taxonomy" id="2056700"/>
    <lineage>
        <taxon>Bacteria</taxon>
        <taxon>Pseudomonadati</taxon>
        <taxon>Pseudomonadota</taxon>
        <taxon>Gammaproteobacteria</taxon>
        <taxon>Thiotrichales</taxon>
        <taxon>Fastidiosibacteraceae</taxon>
        <taxon>Cysteiniphilum</taxon>
    </lineage>
</organism>
<keyword evidence="7" id="KW-0547">Nucleotide-binding</keyword>
<dbReference type="PANTHER" id="PTHR45569:SF1">
    <property type="entry name" value="SENSOR PROTEIN KDPD"/>
    <property type="match status" value="1"/>
</dbReference>
<proteinExistence type="predicted"/>
<evidence type="ECO:0000256" key="6">
    <source>
        <dbReference type="ARBA" id="ARBA00022692"/>
    </source>
</evidence>
<reference evidence="15" key="1">
    <citation type="journal article" date="2014" name="Int. J. Syst. Evol. Microbiol.">
        <title>Complete genome sequence of Corynebacterium casei LMG S-19264T (=DSM 44701T), isolated from a smear-ripened cheese.</title>
        <authorList>
            <consortium name="US DOE Joint Genome Institute (JGI-PGF)"/>
            <person name="Walter F."/>
            <person name="Albersmeier A."/>
            <person name="Kalinowski J."/>
            <person name="Ruckert C."/>
        </authorList>
    </citation>
    <scope>NUCLEOTIDE SEQUENCE</scope>
    <source>
        <strain evidence="15">CGMCC 1.15758</strain>
    </source>
</reference>
<keyword evidence="9" id="KW-0067">ATP-binding</keyword>
<dbReference type="Proteomes" id="UP000636949">
    <property type="component" value="Unassembled WGS sequence"/>
</dbReference>
<dbReference type="Gene3D" id="1.10.287.130">
    <property type="match status" value="1"/>
</dbReference>
<evidence type="ECO:0000256" key="11">
    <source>
        <dbReference type="ARBA" id="ARBA00023012"/>
    </source>
</evidence>
<dbReference type="AlphaFoldDB" id="A0A8J3E9T8"/>
<dbReference type="Pfam" id="PF00582">
    <property type="entry name" value="Usp"/>
    <property type="match status" value="1"/>
</dbReference>
<keyword evidence="11" id="KW-0902">Two-component regulatory system</keyword>
<dbReference type="InterPro" id="IPR014729">
    <property type="entry name" value="Rossmann-like_a/b/a_fold"/>
</dbReference>
<dbReference type="FunFam" id="3.30.565.10:FF:000006">
    <property type="entry name" value="Sensor histidine kinase WalK"/>
    <property type="match status" value="1"/>
</dbReference>
<evidence type="ECO:0000256" key="9">
    <source>
        <dbReference type="ARBA" id="ARBA00022840"/>
    </source>
</evidence>
<dbReference type="InterPro" id="IPR029016">
    <property type="entry name" value="GAF-like_dom_sf"/>
</dbReference>
<dbReference type="CDD" id="cd00082">
    <property type="entry name" value="HisKA"/>
    <property type="match status" value="1"/>
</dbReference>
<keyword evidence="5" id="KW-0808">Transferase</keyword>
<dbReference type="InterPro" id="IPR025201">
    <property type="entry name" value="KdpD_TM"/>
</dbReference>
<feature type="transmembrane region" description="Helical" evidence="13">
    <location>
        <begin position="474"/>
        <end position="495"/>
    </location>
</feature>
<dbReference type="SMART" id="SM00387">
    <property type="entry name" value="HATPase_c"/>
    <property type="match status" value="1"/>
</dbReference>
<gene>
    <name evidence="15" type="primary">kdpD</name>
    <name evidence="15" type="ORF">GCM10010995_19310</name>
</gene>
<dbReference type="Gene3D" id="3.40.50.300">
    <property type="entry name" value="P-loop containing nucleotide triphosphate hydrolases"/>
    <property type="match status" value="1"/>
</dbReference>
<dbReference type="Gene3D" id="3.40.50.620">
    <property type="entry name" value="HUPs"/>
    <property type="match status" value="1"/>
</dbReference>
<keyword evidence="4" id="KW-0597">Phosphoprotein</keyword>
<dbReference type="InterPro" id="IPR003594">
    <property type="entry name" value="HATPase_dom"/>
</dbReference>
<keyword evidence="10 13" id="KW-1133">Transmembrane helix</keyword>
<dbReference type="EC" id="2.7.13.3" evidence="3"/>
<evidence type="ECO:0000256" key="12">
    <source>
        <dbReference type="ARBA" id="ARBA00023136"/>
    </source>
</evidence>
<protein>
    <recommendedName>
        <fullName evidence="3">histidine kinase</fullName>
        <ecNumber evidence="3">2.7.13.3</ecNumber>
    </recommendedName>
</protein>
<comment type="subcellular location">
    <subcellularLocation>
        <location evidence="2">Membrane</location>
        <topology evidence="2">Multi-pass membrane protein</topology>
    </subcellularLocation>
</comment>
<reference evidence="15" key="2">
    <citation type="submission" date="2020-09" db="EMBL/GenBank/DDBJ databases">
        <authorList>
            <person name="Sun Q."/>
            <person name="Zhou Y."/>
        </authorList>
    </citation>
    <scope>NUCLEOTIDE SEQUENCE</scope>
    <source>
        <strain evidence="15">CGMCC 1.15758</strain>
    </source>
</reference>
<dbReference type="PANTHER" id="PTHR45569">
    <property type="entry name" value="SENSOR PROTEIN KDPD"/>
    <property type="match status" value="1"/>
</dbReference>
<comment type="catalytic activity">
    <reaction evidence="1">
        <text>ATP + protein L-histidine = ADP + protein N-phospho-L-histidine.</text>
        <dbReference type="EC" id="2.7.13.3"/>
    </reaction>
</comment>
<dbReference type="GO" id="GO:0005524">
    <property type="term" value="F:ATP binding"/>
    <property type="evidence" value="ECO:0007669"/>
    <property type="project" value="UniProtKB-KW"/>
</dbReference>
<dbReference type="SUPFAM" id="SSF55874">
    <property type="entry name" value="ATPase domain of HSP90 chaperone/DNA topoisomerase II/histidine kinase"/>
    <property type="match status" value="1"/>
</dbReference>
<sequence length="900" mass="101825">MPTHENSNGHKVDALLNLANKSERSKRGRLKIFLGAAPGVGKTYAMLTRAQELRRAGHDVAIGLVVTHGRKETESLVGDLEQIPLKAIAYKGKVFNELDVDAIIQRKPETVIIDELPHKNLAMERNKKRYLDVVEILEAGINVYTAINIQHIASLSYEVEEITLVNVEETVPDSFIQSADELMIVDITPEELIKRLNEGRVYHHDMAKRALSRYFQYTNLAILRDYALRLAASHVGEDVRSYKKLYDSHANIAASPCVLVCCAYDASTPRLLRKGKQLATIANARLLAIFIHNPQKQLSRVKLREIRRYKTLAIELGYQLEHISGGRLSKAIIRYANDHNVTDIVIGKSRRAKWLDWLLGSVVYDVIRHSEHKQVHVISTHKARLSDVFSRFKEAKQSSNTTWMNVIKALAITFVSGLFIFFGLSFVGLSGQSLILVLVLILCAYRYGLKASIVSSILSFIMYMYMYLTPTFQFTIGTFSQVITFIIFMLVVMIVSQLTARTRRSLKVLRSREKTLSMLYKFSNEITIKQKEQSFYQRFLEALAQYFDYEFAFIVADDHKLYETIPNSCQLSDKEQAAVRWCWSNKTACGKSTQTFSALPWYFEPLIVDGRMLGIIAICVKFEYKVEAFMFDQILIKTMLSHVANALLQQRLSQQEQEAVILKEQEKLQKTLLSSVSHDLKTPLASITGALSSVLSYEDMFSKEDKAEMLTVALEESKRLDQYIDHILQMLKFSAGITINKQSVPLKTLISEVLAIAKKRFVSHQFKLQCLDKDLVINGDKLLLEQVLLNLMSNAVKFSAANSQITLSLKCINTSAVIEVIDQGIGLEQAELESVFSIFHRLKKSDSYTKGHGLGLAICKDIVTAHHGEIYATSEGAHKGSTFIVKLPIVNPYEQENIIN</sequence>
<dbReference type="InterPro" id="IPR036097">
    <property type="entry name" value="HisK_dim/P_sf"/>
</dbReference>
<dbReference type="Pfam" id="PF02518">
    <property type="entry name" value="HATPase_c"/>
    <property type="match status" value="1"/>
</dbReference>
<dbReference type="InterPro" id="IPR006016">
    <property type="entry name" value="UspA"/>
</dbReference>
<keyword evidence="8 15" id="KW-0418">Kinase</keyword>
<accession>A0A8J3E9T8</accession>
<evidence type="ECO:0000256" key="2">
    <source>
        <dbReference type="ARBA" id="ARBA00004141"/>
    </source>
</evidence>
<keyword evidence="6 13" id="KW-0812">Transmembrane</keyword>
<feature type="domain" description="Histidine kinase" evidence="14">
    <location>
        <begin position="675"/>
        <end position="891"/>
    </location>
</feature>
<dbReference type="InterPro" id="IPR003661">
    <property type="entry name" value="HisK_dim/P_dom"/>
</dbReference>
<dbReference type="GO" id="GO:0005886">
    <property type="term" value="C:plasma membrane"/>
    <property type="evidence" value="ECO:0007669"/>
    <property type="project" value="UniProtKB-ARBA"/>
</dbReference>
<evidence type="ECO:0000256" key="4">
    <source>
        <dbReference type="ARBA" id="ARBA00022553"/>
    </source>
</evidence>
<dbReference type="InterPro" id="IPR052023">
    <property type="entry name" value="Histidine_kinase_KdpD"/>
</dbReference>
<evidence type="ECO:0000256" key="13">
    <source>
        <dbReference type="SAM" id="Phobius"/>
    </source>
</evidence>
<comment type="caution">
    <text evidence="15">The sequence shown here is derived from an EMBL/GenBank/DDBJ whole genome shotgun (WGS) entry which is preliminary data.</text>
</comment>
<dbReference type="FunFam" id="3.40.50.300:FF:000483">
    <property type="entry name" value="Sensor histidine kinase KdpD"/>
    <property type="match status" value="1"/>
</dbReference>
<dbReference type="GO" id="GO:0005737">
    <property type="term" value="C:cytoplasm"/>
    <property type="evidence" value="ECO:0007669"/>
    <property type="project" value="UniProtKB-ARBA"/>
</dbReference>
<evidence type="ECO:0000256" key="8">
    <source>
        <dbReference type="ARBA" id="ARBA00022777"/>
    </source>
</evidence>
<dbReference type="Gene3D" id="1.20.120.620">
    <property type="entry name" value="Backbone structure of the membrane domain of e. Coli histidine kinase receptor kdpd"/>
    <property type="match status" value="1"/>
</dbReference>
<keyword evidence="12 13" id="KW-0472">Membrane</keyword>
<name>A0A8J3E9T8_9GAMM</name>
<evidence type="ECO:0000256" key="3">
    <source>
        <dbReference type="ARBA" id="ARBA00012438"/>
    </source>
</evidence>
<dbReference type="Pfam" id="PF00512">
    <property type="entry name" value="HisKA"/>
    <property type="match status" value="1"/>
</dbReference>
<dbReference type="InterPro" id="IPR027417">
    <property type="entry name" value="P-loop_NTPase"/>
</dbReference>
<dbReference type="SUPFAM" id="SSF52402">
    <property type="entry name" value="Adenine nucleotide alpha hydrolases-like"/>
    <property type="match status" value="1"/>
</dbReference>
<dbReference type="PRINTS" id="PR00344">
    <property type="entry name" value="BCTRLSENSOR"/>
</dbReference>
<dbReference type="SUPFAM" id="SSF47384">
    <property type="entry name" value="Homodimeric domain of signal transducing histidine kinase"/>
    <property type="match status" value="1"/>
</dbReference>
<evidence type="ECO:0000313" key="15">
    <source>
        <dbReference type="EMBL" id="GGG01988.1"/>
    </source>
</evidence>
<dbReference type="InterPro" id="IPR003852">
    <property type="entry name" value="Sig_transdc_His_kinase_KdpD_N"/>
</dbReference>
<evidence type="ECO:0000256" key="5">
    <source>
        <dbReference type="ARBA" id="ARBA00022679"/>
    </source>
</evidence>
<dbReference type="InterPro" id="IPR038318">
    <property type="entry name" value="KdpD_sf"/>
</dbReference>
<dbReference type="InterPro" id="IPR005467">
    <property type="entry name" value="His_kinase_dom"/>
</dbReference>
<dbReference type="Gene3D" id="3.30.450.40">
    <property type="match status" value="1"/>
</dbReference>
<feature type="transmembrane region" description="Helical" evidence="13">
    <location>
        <begin position="449"/>
        <end position="468"/>
    </location>
</feature>
<evidence type="ECO:0000256" key="7">
    <source>
        <dbReference type="ARBA" id="ARBA00022741"/>
    </source>
</evidence>
<dbReference type="EMBL" id="BMJS01000023">
    <property type="protein sequence ID" value="GGG01988.1"/>
    <property type="molecule type" value="Genomic_DNA"/>
</dbReference>